<proteinExistence type="predicted"/>
<feature type="transmembrane region" description="Helical" evidence="5">
    <location>
        <begin position="319"/>
        <end position="338"/>
    </location>
</feature>
<feature type="transmembrane region" description="Helical" evidence="5">
    <location>
        <begin position="293"/>
        <end position="312"/>
    </location>
</feature>
<dbReference type="GO" id="GO:0046943">
    <property type="term" value="F:carboxylic acid transmembrane transporter activity"/>
    <property type="evidence" value="ECO:0007669"/>
    <property type="project" value="TreeGrafter"/>
</dbReference>
<feature type="transmembrane region" description="Helical" evidence="5">
    <location>
        <begin position="117"/>
        <end position="135"/>
    </location>
</feature>
<evidence type="ECO:0000256" key="5">
    <source>
        <dbReference type="SAM" id="Phobius"/>
    </source>
</evidence>
<dbReference type="EMBL" id="CP073910">
    <property type="protein sequence ID" value="QUT05720.1"/>
    <property type="molecule type" value="Genomic_DNA"/>
</dbReference>
<evidence type="ECO:0000313" key="8">
    <source>
        <dbReference type="Proteomes" id="UP000681425"/>
    </source>
</evidence>
<gene>
    <name evidence="7" type="ORF">KFK14_22700</name>
</gene>
<dbReference type="Proteomes" id="UP000681425">
    <property type="component" value="Chromosome"/>
</dbReference>
<evidence type="ECO:0000256" key="4">
    <source>
        <dbReference type="ARBA" id="ARBA00023136"/>
    </source>
</evidence>
<sequence>MYHQSYRERLLASPMSRFQITAVAMVIALCALDGFDVFAITFAIPEIEREWRVGKTELGMVLSAGLLGMAIGSLFIAPLADLWGRRRVLIPSLAVVTAGTAWSSMASGPLDLGLSRLTTGIGIGAMIAIINPLAAEYANARRRDLCVTLLNLGFPAGAIAGGMIAAWILPQFGWRALFLWATVLGAVMLLLSIRWLVEPIASVLARPSENTLERANAYLALCNQPLLAALPERAAKDKEPSALSLLRRPDMAVVTLYVMTIYFLYVVSLFYIQSWIPSMVVGAGFDPSQAARVSVWMNIGGILGGLTLGMLSERIGLKYCVALAFTGGALTIGAFGLVPVQIGIFMATGALLGFFTIGGMAGLYAVVSRSFPAEARASGTGLVIGIGRLGSAIAPTVAGLLFALGFGRSSVSIVMAVPALIAASMLLRVKMRKD</sequence>
<feature type="transmembrane region" description="Helical" evidence="5">
    <location>
        <begin position="88"/>
        <end position="105"/>
    </location>
</feature>
<evidence type="ECO:0000259" key="6">
    <source>
        <dbReference type="PROSITE" id="PS50850"/>
    </source>
</evidence>
<dbReference type="PROSITE" id="PS50850">
    <property type="entry name" value="MFS"/>
    <property type="match status" value="1"/>
</dbReference>
<reference evidence="7" key="1">
    <citation type="submission" date="2021-04" db="EMBL/GenBank/DDBJ databases">
        <title>Isolation of p-tert-butylphenol degrading bacteria Sphingobium phenoxybenzoativorans Tas13 from active sludge.</title>
        <authorList>
            <person name="Li Y."/>
        </authorList>
    </citation>
    <scope>NUCLEOTIDE SEQUENCE</scope>
    <source>
        <strain evidence="7">Tas13</strain>
    </source>
</reference>
<feature type="transmembrane region" description="Helical" evidence="5">
    <location>
        <begin position="176"/>
        <end position="197"/>
    </location>
</feature>
<feature type="transmembrane region" description="Helical" evidence="5">
    <location>
        <begin position="344"/>
        <end position="367"/>
    </location>
</feature>
<dbReference type="SUPFAM" id="SSF103473">
    <property type="entry name" value="MFS general substrate transporter"/>
    <property type="match status" value="1"/>
</dbReference>
<feature type="transmembrane region" description="Helical" evidence="5">
    <location>
        <begin position="147"/>
        <end position="170"/>
    </location>
</feature>
<evidence type="ECO:0000256" key="2">
    <source>
        <dbReference type="ARBA" id="ARBA00022692"/>
    </source>
</evidence>
<accession>A0A975K6L1</accession>
<name>A0A975K6L1_9SPHN</name>
<feature type="transmembrane region" description="Helical" evidence="5">
    <location>
        <begin position="410"/>
        <end position="429"/>
    </location>
</feature>
<keyword evidence="3 5" id="KW-1133">Transmembrane helix</keyword>
<protein>
    <submittedName>
        <fullName evidence="7">MFS transporter</fullName>
    </submittedName>
</protein>
<keyword evidence="8" id="KW-1185">Reference proteome</keyword>
<feature type="transmembrane region" description="Helical" evidence="5">
    <location>
        <begin position="56"/>
        <end position="76"/>
    </location>
</feature>
<dbReference type="AlphaFoldDB" id="A0A975K6L1"/>
<dbReference type="InterPro" id="IPR005829">
    <property type="entry name" value="Sugar_transporter_CS"/>
</dbReference>
<keyword evidence="2 5" id="KW-0812">Transmembrane</keyword>
<dbReference type="PANTHER" id="PTHR23508">
    <property type="entry name" value="CARBOXYLIC ACID TRANSPORTER PROTEIN HOMOLOG"/>
    <property type="match status" value="1"/>
</dbReference>
<dbReference type="RefSeq" id="WP_212609240.1">
    <property type="nucleotide sequence ID" value="NZ_CP073910.1"/>
</dbReference>
<dbReference type="Gene3D" id="1.20.1250.20">
    <property type="entry name" value="MFS general substrate transporter like domains"/>
    <property type="match status" value="1"/>
</dbReference>
<dbReference type="InterPro" id="IPR011701">
    <property type="entry name" value="MFS"/>
</dbReference>
<organism evidence="7 8">
    <name type="scientific">Sphingobium phenoxybenzoativorans</name>
    <dbReference type="NCBI Taxonomy" id="1592790"/>
    <lineage>
        <taxon>Bacteria</taxon>
        <taxon>Pseudomonadati</taxon>
        <taxon>Pseudomonadota</taxon>
        <taxon>Alphaproteobacteria</taxon>
        <taxon>Sphingomonadales</taxon>
        <taxon>Sphingomonadaceae</taxon>
        <taxon>Sphingobium</taxon>
    </lineage>
</organism>
<dbReference type="KEGG" id="spph:KFK14_22700"/>
<dbReference type="PANTHER" id="PTHR23508:SF10">
    <property type="entry name" value="CARBOXYLIC ACID TRANSPORTER PROTEIN HOMOLOG"/>
    <property type="match status" value="1"/>
</dbReference>
<dbReference type="InterPro" id="IPR020846">
    <property type="entry name" value="MFS_dom"/>
</dbReference>
<evidence type="ECO:0000313" key="7">
    <source>
        <dbReference type="EMBL" id="QUT05720.1"/>
    </source>
</evidence>
<evidence type="ECO:0000256" key="3">
    <source>
        <dbReference type="ARBA" id="ARBA00022989"/>
    </source>
</evidence>
<feature type="transmembrane region" description="Helical" evidence="5">
    <location>
        <begin position="20"/>
        <end position="44"/>
    </location>
</feature>
<feature type="domain" description="Major facilitator superfamily (MFS) profile" evidence="6">
    <location>
        <begin position="22"/>
        <end position="434"/>
    </location>
</feature>
<dbReference type="InterPro" id="IPR036259">
    <property type="entry name" value="MFS_trans_sf"/>
</dbReference>
<feature type="transmembrane region" description="Helical" evidence="5">
    <location>
        <begin position="251"/>
        <end position="273"/>
    </location>
</feature>
<dbReference type="Pfam" id="PF07690">
    <property type="entry name" value="MFS_1"/>
    <property type="match status" value="1"/>
</dbReference>
<dbReference type="PROSITE" id="PS00216">
    <property type="entry name" value="SUGAR_TRANSPORT_1"/>
    <property type="match status" value="1"/>
</dbReference>
<dbReference type="GO" id="GO:0005886">
    <property type="term" value="C:plasma membrane"/>
    <property type="evidence" value="ECO:0007669"/>
    <property type="project" value="TreeGrafter"/>
</dbReference>
<keyword evidence="4 5" id="KW-0472">Membrane</keyword>
<evidence type="ECO:0000256" key="1">
    <source>
        <dbReference type="ARBA" id="ARBA00004141"/>
    </source>
</evidence>
<feature type="transmembrane region" description="Helical" evidence="5">
    <location>
        <begin position="379"/>
        <end position="404"/>
    </location>
</feature>
<comment type="subcellular location">
    <subcellularLocation>
        <location evidence="1">Membrane</location>
        <topology evidence="1">Multi-pass membrane protein</topology>
    </subcellularLocation>
</comment>